<dbReference type="PaxDb" id="3708-A0A078JZ73"/>
<reference evidence="3" key="1">
    <citation type="journal article" date="2014" name="Science">
        <title>Plant genetics. Early allopolyploid evolution in the post-Neolithic Brassica napus oilseed genome.</title>
        <authorList>
            <person name="Chalhoub B."/>
            <person name="Denoeud F."/>
            <person name="Liu S."/>
            <person name="Parkin I.A."/>
            <person name="Tang H."/>
            <person name="Wang X."/>
            <person name="Chiquet J."/>
            <person name="Belcram H."/>
            <person name="Tong C."/>
            <person name="Samans B."/>
            <person name="Correa M."/>
            <person name="Da Silva C."/>
            <person name="Just J."/>
            <person name="Falentin C."/>
            <person name="Koh C.S."/>
            <person name="Le Clainche I."/>
            <person name="Bernard M."/>
            <person name="Bento P."/>
            <person name="Noel B."/>
            <person name="Labadie K."/>
            <person name="Alberti A."/>
            <person name="Charles M."/>
            <person name="Arnaud D."/>
            <person name="Guo H."/>
            <person name="Daviaud C."/>
            <person name="Alamery S."/>
            <person name="Jabbari K."/>
            <person name="Zhao M."/>
            <person name="Edger P.P."/>
            <person name="Chelaifa H."/>
            <person name="Tack D."/>
            <person name="Lassalle G."/>
            <person name="Mestiri I."/>
            <person name="Schnel N."/>
            <person name="Le Paslier M.C."/>
            <person name="Fan G."/>
            <person name="Renault V."/>
            <person name="Bayer P.E."/>
            <person name="Golicz A.A."/>
            <person name="Manoli S."/>
            <person name="Lee T.H."/>
            <person name="Thi V.H."/>
            <person name="Chalabi S."/>
            <person name="Hu Q."/>
            <person name="Fan C."/>
            <person name="Tollenaere R."/>
            <person name="Lu Y."/>
            <person name="Battail C."/>
            <person name="Shen J."/>
            <person name="Sidebottom C.H."/>
            <person name="Wang X."/>
            <person name="Canaguier A."/>
            <person name="Chauveau A."/>
            <person name="Berard A."/>
            <person name="Deniot G."/>
            <person name="Guan M."/>
            <person name="Liu Z."/>
            <person name="Sun F."/>
            <person name="Lim Y.P."/>
            <person name="Lyons E."/>
            <person name="Town C.D."/>
            <person name="Bancroft I."/>
            <person name="Wang X."/>
            <person name="Meng J."/>
            <person name="Ma J."/>
            <person name="Pires J.C."/>
            <person name="King G.J."/>
            <person name="Brunel D."/>
            <person name="Delourme R."/>
            <person name="Renard M."/>
            <person name="Aury J.M."/>
            <person name="Adams K.L."/>
            <person name="Batley J."/>
            <person name="Snowdon R.J."/>
            <person name="Tost J."/>
            <person name="Edwards D."/>
            <person name="Zhou Y."/>
            <person name="Hua W."/>
            <person name="Sharpe A.G."/>
            <person name="Paterson A.H."/>
            <person name="Guan C."/>
            <person name="Wincker P."/>
        </authorList>
    </citation>
    <scope>NUCLEOTIDE SEQUENCE [LARGE SCALE GENOMIC DNA]</scope>
</reference>
<dbReference type="PANTHER" id="PTHR33470:SF55">
    <property type="entry name" value="NON-CLASSICAL ARABINOGALACTAN PROTEIN 30"/>
    <property type="match status" value="1"/>
</dbReference>
<reference evidence="2" key="3">
    <citation type="submission" date="2021-01" db="EMBL/GenBank/DDBJ databases">
        <authorList>
            <consortium name="Genoscope - CEA"/>
            <person name="William W."/>
        </authorList>
    </citation>
    <scope>NUCLEOTIDE SEQUENCE</scope>
</reference>
<accession>A0A078JZ73</accession>
<dbReference type="Proteomes" id="UP000824890">
    <property type="component" value="Unassembled WGS sequence"/>
</dbReference>
<evidence type="ECO:0000313" key="2">
    <source>
        <dbReference type="EMBL" id="CAF1866852.1"/>
    </source>
</evidence>
<dbReference type="STRING" id="3708.A0A078JZ73"/>
<reference evidence="3" key="2">
    <citation type="submission" date="2014-06" db="EMBL/GenBank/DDBJ databases">
        <authorList>
            <person name="Genoscope - CEA"/>
        </authorList>
    </citation>
    <scope>NUCLEOTIDE SEQUENCE</scope>
</reference>
<proteinExistence type="predicted"/>
<keyword evidence="1" id="KW-0732">Signal</keyword>
<dbReference type="Proteomes" id="UP001295469">
    <property type="component" value="Chromosome C04"/>
</dbReference>
<name>A0A078JZ73_BRANA</name>
<evidence type="ECO:0000313" key="4">
    <source>
        <dbReference type="EMBL" id="KAH0886760.1"/>
    </source>
</evidence>
<protein>
    <submittedName>
        <fullName evidence="2">(rape) hypothetical protein</fullName>
    </submittedName>
    <submittedName>
        <fullName evidence="3">BnaC04g56470D protein</fullName>
    </submittedName>
</protein>
<dbReference type="EMBL" id="JAGKQM010000014">
    <property type="protein sequence ID" value="KAH0886760.1"/>
    <property type="molecule type" value="Genomic_DNA"/>
</dbReference>
<keyword evidence="5" id="KW-1185">Reference proteome</keyword>
<evidence type="ECO:0000313" key="3">
    <source>
        <dbReference type="EMBL" id="CDY71695.1"/>
    </source>
</evidence>
<sequence>MQWTLFHINKDAVVRLLCKNKNAISETKTCKNGYFLLYAPKTVTNYAINGCRAYLVKSPDAECSKVSKLHGGYLRSVLKPVAKPENSTVIFFTS</sequence>
<dbReference type="AlphaFoldDB" id="A0A078JZ73"/>
<evidence type="ECO:0000256" key="1">
    <source>
        <dbReference type="ARBA" id="ARBA00022729"/>
    </source>
</evidence>
<reference evidence="4 5" key="4">
    <citation type="submission" date="2021-05" db="EMBL/GenBank/DDBJ databases">
        <title>Genome Assembly of Synthetic Allotetraploid Brassica napus Reveals Homoeologous Exchanges between Subgenomes.</title>
        <authorList>
            <person name="Davis J.T."/>
        </authorList>
    </citation>
    <scope>NUCLEOTIDE SEQUENCE [LARGE SCALE GENOMIC DNA]</scope>
    <source>
        <strain evidence="5">cv. Da-Ae</strain>
        <tissue evidence="4">Seedling</tissue>
    </source>
</reference>
<dbReference type="PANTHER" id="PTHR33470">
    <property type="entry name" value="OS01G0164075 PROTEIN"/>
    <property type="match status" value="1"/>
</dbReference>
<evidence type="ECO:0000313" key="5">
    <source>
        <dbReference type="Proteomes" id="UP000824890"/>
    </source>
</evidence>
<dbReference type="Gramene" id="CDY71695">
    <property type="protein sequence ID" value="CDY71695"/>
    <property type="gene ID" value="GSBRNA2T00018108001"/>
</dbReference>
<dbReference type="Pfam" id="PF01190">
    <property type="entry name" value="Pollen_Ole_e_1"/>
    <property type="match status" value="1"/>
</dbReference>
<dbReference type="EMBL" id="LK046966">
    <property type="protein sequence ID" value="CDY71695.1"/>
    <property type="molecule type" value="Genomic_DNA"/>
</dbReference>
<gene>
    <name evidence="3" type="primary">BnaC04g56470D</name>
    <name evidence="2" type="ORF">DARMORV10_C04P63300.1</name>
    <name evidence="3" type="ORF">GSBRNA2T00018108001</name>
    <name evidence="4" type="ORF">HID58_062856</name>
</gene>
<organism evidence="3">
    <name type="scientific">Brassica napus</name>
    <name type="common">Rape</name>
    <dbReference type="NCBI Taxonomy" id="3708"/>
    <lineage>
        <taxon>Eukaryota</taxon>
        <taxon>Viridiplantae</taxon>
        <taxon>Streptophyta</taxon>
        <taxon>Embryophyta</taxon>
        <taxon>Tracheophyta</taxon>
        <taxon>Spermatophyta</taxon>
        <taxon>Magnoliopsida</taxon>
        <taxon>eudicotyledons</taxon>
        <taxon>Gunneridae</taxon>
        <taxon>Pentapetalae</taxon>
        <taxon>rosids</taxon>
        <taxon>malvids</taxon>
        <taxon>Brassicales</taxon>
        <taxon>Brassicaceae</taxon>
        <taxon>Brassiceae</taxon>
        <taxon>Brassica</taxon>
    </lineage>
</organism>
<dbReference type="EMBL" id="HG994368">
    <property type="protein sequence ID" value="CAF1866852.1"/>
    <property type="molecule type" value="Genomic_DNA"/>
</dbReference>